<accession>A0A1I5MG59</accession>
<keyword evidence="2" id="KW-1185">Reference proteome</keyword>
<name>A0A1I5MG59_9BACT</name>
<evidence type="ECO:0000313" key="1">
    <source>
        <dbReference type="EMBL" id="SFP08503.1"/>
    </source>
</evidence>
<reference evidence="1 2" key="1">
    <citation type="submission" date="2016-10" db="EMBL/GenBank/DDBJ databases">
        <authorList>
            <person name="de Groot N.N."/>
        </authorList>
    </citation>
    <scope>NUCLEOTIDE SEQUENCE [LARGE SCALE GENOMIC DNA]</scope>
    <source>
        <strain evidence="2">E92,LMG 26720,CCM 7988</strain>
    </source>
</reference>
<dbReference type="OrthoDB" id="954187at2"/>
<proteinExistence type="predicted"/>
<dbReference type="AlphaFoldDB" id="A0A1I5MG59"/>
<dbReference type="STRING" id="1079859.SAMN04515674_101290"/>
<protein>
    <submittedName>
        <fullName evidence="1">Uncharacterized protein</fullName>
    </submittedName>
</protein>
<dbReference type="Proteomes" id="UP000199306">
    <property type="component" value="Unassembled WGS sequence"/>
</dbReference>
<dbReference type="EMBL" id="FOXH01000001">
    <property type="protein sequence ID" value="SFP08503.1"/>
    <property type="molecule type" value="Genomic_DNA"/>
</dbReference>
<evidence type="ECO:0000313" key="2">
    <source>
        <dbReference type="Proteomes" id="UP000199306"/>
    </source>
</evidence>
<gene>
    <name evidence="1" type="ORF">SAMN04515674_101290</name>
</gene>
<dbReference type="RefSeq" id="WP_092011003.1">
    <property type="nucleotide sequence ID" value="NZ_FOXH01000001.1"/>
</dbReference>
<sequence>MNQKRFASIKQFQVEDFISDKEFIHWVRNPDDQVLSDFWKTFQLFFPQKIPEMELAKELIQKEQTEDQLDETEIDKLWESICKTINKK</sequence>
<organism evidence="1 2">
    <name type="scientific">Pseudarcicella hirudinis</name>
    <dbReference type="NCBI Taxonomy" id="1079859"/>
    <lineage>
        <taxon>Bacteria</taxon>
        <taxon>Pseudomonadati</taxon>
        <taxon>Bacteroidota</taxon>
        <taxon>Cytophagia</taxon>
        <taxon>Cytophagales</taxon>
        <taxon>Flectobacillaceae</taxon>
        <taxon>Pseudarcicella</taxon>
    </lineage>
</organism>